<sequence>MTKRITIDINENEYLRLKEIAEERESSVSKLLGAFVQDLTNSERRGGSDEYYRARDWLDRIMLQYR</sequence>
<proteinExistence type="predicted"/>
<evidence type="ECO:0000313" key="2">
    <source>
        <dbReference type="Proteomes" id="UP000180057"/>
    </source>
</evidence>
<reference evidence="1 2" key="1">
    <citation type="submission" date="2016-10" db="EMBL/GenBank/DDBJ databases">
        <title>Draft genome sequences of four alkaliphilic bacteria belonging to the Anaerobacillus genus.</title>
        <authorList>
            <person name="Bassil N.M."/>
            <person name="Lloyd J.R."/>
        </authorList>
    </citation>
    <scope>NUCLEOTIDE SEQUENCE [LARGE SCALE GENOMIC DNA]</scope>
    <source>
        <strain evidence="1 2">DSM 22531</strain>
    </source>
</reference>
<dbReference type="Proteomes" id="UP000180057">
    <property type="component" value="Unassembled WGS sequence"/>
</dbReference>
<organism evidence="1 2">
    <name type="scientific">Anaerobacillus alkalidiazotrophicus</name>
    <dbReference type="NCBI Taxonomy" id="472963"/>
    <lineage>
        <taxon>Bacteria</taxon>
        <taxon>Bacillati</taxon>
        <taxon>Bacillota</taxon>
        <taxon>Bacilli</taxon>
        <taxon>Bacillales</taxon>
        <taxon>Bacillaceae</taxon>
        <taxon>Anaerobacillus</taxon>
    </lineage>
</organism>
<gene>
    <name evidence="1" type="ORF">BKP45_04995</name>
</gene>
<dbReference type="AlphaFoldDB" id="A0A1S2MDU8"/>
<dbReference type="STRING" id="472963.BKP45_04995"/>
<dbReference type="RefSeq" id="WP_071388607.1">
    <property type="nucleotide sequence ID" value="NZ_MLQS01000001.1"/>
</dbReference>
<comment type="caution">
    <text evidence="1">The sequence shown here is derived from an EMBL/GenBank/DDBJ whole genome shotgun (WGS) entry which is preliminary data.</text>
</comment>
<name>A0A1S2MDU8_9BACI</name>
<keyword evidence="2" id="KW-1185">Reference proteome</keyword>
<evidence type="ECO:0008006" key="3">
    <source>
        <dbReference type="Google" id="ProtNLM"/>
    </source>
</evidence>
<accession>A0A1S2MDU8</accession>
<evidence type="ECO:0000313" key="1">
    <source>
        <dbReference type="EMBL" id="OIJ22037.1"/>
    </source>
</evidence>
<protein>
    <recommendedName>
        <fullName evidence="3">Ribbon-helix-helix protein CopG domain-containing protein</fullName>
    </recommendedName>
</protein>
<dbReference type="EMBL" id="MLQS01000001">
    <property type="protein sequence ID" value="OIJ22037.1"/>
    <property type="molecule type" value="Genomic_DNA"/>
</dbReference>